<dbReference type="EMBL" id="FR687359">
    <property type="protein sequence ID" value="CBW76369.1"/>
    <property type="molecule type" value="Genomic_DNA"/>
</dbReference>
<name>E5ANB6_MYCRK</name>
<evidence type="ECO:0000313" key="2">
    <source>
        <dbReference type="Proteomes" id="UP000007437"/>
    </source>
</evidence>
<proteinExistence type="predicted"/>
<organism evidence="1 2">
    <name type="scientific">Mycetohabitans rhizoxinica (strain DSM 19002 / CIP 109453 / HKI 454)</name>
    <name type="common">Paraburkholderia rhizoxinica</name>
    <dbReference type="NCBI Taxonomy" id="882378"/>
    <lineage>
        <taxon>Bacteria</taxon>
        <taxon>Pseudomonadati</taxon>
        <taxon>Pseudomonadota</taxon>
        <taxon>Betaproteobacteria</taxon>
        <taxon>Burkholderiales</taxon>
        <taxon>Burkholderiaceae</taxon>
        <taxon>Mycetohabitans</taxon>
    </lineage>
</organism>
<sequence>MASYYEVLNTPSQAENRSRQLSGFFASIGFVLS</sequence>
<gene>
    <name evidence="1" type="ordered locus">RBRH_02252</name>
</gene>
<dbReference type="AlphaFoldDB" id="E5ANB6"/>
<accession>E5ANB6</accession>
<dbReference type="KEGG" id="brh:RBRH_02252"/>
<reference evidence="1 2" key="1">
    <citation type="journal article" date="2011" name="J. Bacteriol.">
        <title>Complete genome sequence of Burkholderia rhizoxinica, an endosymbiont of Rhizopus microsporus.</title>
        <authorList>
            <person name="Lackner G."/>
            <person name="Moebius N."/>
            <person name="Partida-Martinez L."/>
            <person name="Hertweck C."/>
        </authorList>
    </citation>
    <scope>NUCLEOTIDE SEQUENCE [LARGE SCALE GENOMIC DNA]</scope>
    <source>
        <strain evidence="2">DSM 19002 / CIP 109453 / HKI 454</strain>
    </source>
</reference>
<evidence type="ECO:0000313" key="1">
    <source>
        <dbReference type="EMBL" id="CBW76369.1"/>
    </source>
</evidence>
<dbReference type="Proteomes" id="UP000007437">
    <property type="component" value="Chromosome"/>
</dbReference>
<protein>
    <submittedName>
        <fullName evidence="1">Uncharacterized protein</fullName>
    </submittedName>
</protein>
<dbReference type="HOGENOM" id="CLU_3381040_0_0_4"/>